<gene>
    <name evidence="1" type="ORF">HF682_03600</name>
</gene>
<dbReference type="EMBL" id="JABAIM010000001">
    <property type="protein sequence ID" value="NLR74238.1"/>
    <property type="molecule type" value="Genomic_DNA"/>
</dbReference>
<protein>
    <submittedName>
        <fullName evidence="1">Uncharacterized protein</fullName>
    </submittedName>
</protein>
<reference evidence="1 2" key="1">
    <citation type="submission" date="2020-04" db="EMBL/GenBank/DDBJ databases">
        <title>Draft genome of Leeia sp. IMCC25680.</title>
        <authorList>
            <person name="Song J."/>
            <person name="Cho J.-C."/>
        </authorList>
    </citation>
    <scope>NUCLEOTIDE SEQUENCE [LARGE SCALE GENOMIC DNA]</scope>
    <source>
        <strain evidence="1 2">IMCC25680</strain>
    </source>
</reference>
<dbReference type="AlphaFoldDB" id="A0A847SAY0"/>
<name>A0A847SAY0_9NEIS</name>
<accession>A0A847SAY0</accession>
<evidence type="ECO:0000313" key="2">
    <source>
        <dbReference type="Proteomes" id="UP000587991"/>
    </source>
</evidence>
<dbReference type="Proteomes" id="UP000587991">
    <property type="component" value="Unassembled WGS sequence"/>
</dbReference>
<proteinExistence type="predicted"/>
<comment type="caution">
    <text evidence="1">The sequence shown here is derived from an EMBL/GenBank/DDBJ whole genome shotgun (WGS) entry which is preliminary data.</text>
</comment>
<evidence type="ECO:0000313" key="1">
    <source>
        <dbReference type="EMBL" id="NLR74238.1"/>
    </source>
</evidence>
<organism evidence="1 2">
    <name type="scientific">Leeia aquatica</name>
    <dbReference type="NCBI Taxonomy" id="2725557"/>
    <lineage>
        <taxon>Bacteria</taxon>
        <taxon>Pseudomonadati</taxon>
        <taxon>Pseudomonadota</taxon>
        <taxon>Betaproteobacteria</taxon>
        <taxon>Neisseriales</taxon>
        <taxon>Leeiaceae</taxon>
        <taxon>Leeia</taxon>
    </lineage>
</organism>
<keyword evidence="2" id="KW-1185">Reference proteome</keyword>
<sequence>MVFFAAMMLTGCANFYVDGTTKEVPVSEMKAVANAKPVAVVFEFQTNGVSNAMGTKALKEMVVKQISESGLFSSVEGTPSANTPILNVTLNNVALVDEAMRKGFLTGLSFGAAGNTVTDGYICTLTYLPAGQVKPVVTTARHAIHTALGSAGAPPGGIKVGSIDEAVTVMTRAILSNALRDLSRDAGFNN</sequence>